<feature type="region of interest" description="Disordered" evidence="3">
    <location>
        <begin position="456"/>
        <end position="479"/>
    </location>
</feature>
<dbReference type="CDD" id="cd00590">
    <property type="entry name" value="RRM_SF"/>
    <property type="match status" value="1"/>
</dbReference>
<evidence type="ECO:0000259" key="4">
    <source>
        <dbReference type="PROSITE" id="PS50102"/>
    </source>
</evidence>
<evidence type="ECO:0000313" key="6">
    <source>
        <dbReference type="Proteomes" id="UP000070501"/>
    </source>
</evidence>
<dbReference type="Gene3D" id="3.30.70.330">
    <property type="match status" value="2"/>
</dbReference>
<dbReference type="SMART" id="SM00360">
    <property type="entry name" value="RRM"/>
    <property type="match status" value="2"/>
</dbReference>
<keyword evidence="6" id="KW-1185">Reference proteome</keyword>
<dbReference type="SUPFAM" id="SSF54928">
    <property type="entry name" value="RNA-binding domain, RBD"/>
    <property type="match status" value="2"/>
</dbReference>
<feature type="compositionally biased region" description="Low complexity" evidence="3">
    <location>
        <begin position="13"/>
        <end position="22"/>
    </location>
</feature>
<feature type="domain" description="RRM" evidence="4">
    <location>
        <begin position="154"/>
        <end position="232"/>
    </location>
</feature>
<reference evidence="6" key="1">
    <citation type="submission" date="2016-02" db="EMBL/GenBank/DDBJ databases">
        <title>Draft genome sequence of Microdochium bolleyi, a fungal endophyte of beachgrass.</title>
        <authorList>
            <consortium name="DOE Joint Genome Institute"/>
            <person name="David A.S."/>
            <person name="May G."/>
            <person name="Haridas S."/>
            <person name="Lim J."/>
            <person name="Wang M."/>
            <person name="Labutti K."/>
            <person name="Lipzen A."/>
            <person name="Barry K."/>
            <person name="Grigoriev I.V."/>
        </authorList>
    </citation>
    <scope>NUCLEOTIDE SEQUENCE [LARGE SCALE GENOMIC DNA]</scope>
    <source>
        <strain evidence="6">J235TASD1</strain>
    </source>
</reference>
<protein>
    <recommendedName>
        <fullName evidence="4">RRM domain-containing protein</fullName>
    </recommendedName>
</protein>
<dbReference type="Proteomes" id="UP000070501">
    <property type="component" value="Unassembled WGS sequence"/>
</dbReference>
<dbReference type="GO" id="GO:0003723">
    <property type="term" value="F:RNA binding"/>
    <property type="evidence" value="ECO:0007669"/>
    <property type="project" value="UniProtKB-UniRule"/>
</dbReference>
<evidence type="ECO:0000256" key="1">
    <source>
        <dbReference type="ARBA" id="ARBA00022884"/>
    </source>
</evidence>
<evidence type="ECO:0000256" key="3">
    <source>
        <dbReference type="SAM" id="MobiDB-lite"/>
    </source>
</evidence>
<dbReference type="InParanoid" id="A0A136JAK2"/>
<dbReference type="InterPro" id="IPR012677">
    <property type="entry name" value="Nucleotide-bd_a/b_plait_sf"/>
</dbReference>
<dbReference type="FunFam" id="3.30.70.330:FF:000736">
    <property type="entry name" value="Polyadenylate-binding protein, putative"/>
    <property type="match status" value="1"/>
</dbReference>
<feature type="region of interest" description="Disordered" evidence="3">
    <location>
        <begin position="576"/>
        <end position="605"/>
    </location>
</feature>
<dbReference type="EMBL" id="KQ964247">
    <property type="protein sequence ID" value="KXJ94126.1"/>
    <property type="molecule type" value="Genomic_DNA"/>
</dbReference>
<dbReference type="OrthoDB" id="410044at2759"/>
<keyword evidence="1 2" id="KW-0694">RNA-binding</keyword>
<dbReference type="PANTHER" id="PTHR21245">
    <property type="entry name" value="HETEROGENEOUS NUCLEAR RIBONUCLEOPROTEIN"/>
    <property type="match status" value="1"/>
</dbReference>
<dbReference type="InterPro" id="IPR035979">
    <property type="entry name" value="RBD_domain_sf"/>
</dbReference>
<gene>
    <name evidence="5" type="ORF">Micbo1qcDRAFT_220718</name>
</gene>
<name>A0A136JAK2_9PEZI</name>
<dbReference type="STRING" id="196109.A0A136JAK2"/>
<feature type="compositionally biased region" description="Basic and acidic residues" evidence="3">
    <location>
        <begin position="591"/>
        <end position="605"/>
    </location>
</feature>
<dbReference type="PROSITE" id="PS50102">
    <property type="entry name" value="RRM"/>
    <property type="match status" value="2"/>
</dbReference>
<dbReference type="Pfam" id="PF00076">
    <property type="entry name" value="RRM_1"/>
    <property type="match status" value="2"/>
</dbReference>
<feature type="compositionally biased region" description="Polar residues" evidence="3">
    <location>
        <begin position="1"/>
        <end position="12"/>
    </location>
</feature>
<feature type="region of interest" description="Disordered" evidence="3">
    <location>
        <begin position="1"/>
        <end position="25"/>
    </location>
</feature>
<accession>A0A136JAK2</accession>
<evidence type="ECO:0000313" key="5">
    <source>
        <dbReference type="EMBL" id="KXJ94126.1"/>
    </source>
</evidence>
<organism evidence="5 6">
    <name type="scientific">Microdochium bolleyi</name>
    <dbReference type="NCBI Taxonomy" id="196109"/>
    <lineage>
        <taxon>Eukaryota</taxon>
        <taxon>Fungi</taxon>
        <taxon>Dikarya</taxon>
        <taxon>Ascomycota</taxon>
        <taxon>Pezizomycotina</taxon>
        <taxon>Sordariomycetes</taxon>
        <taxon>Xylariomycetidae</taxon>
        <taxon>Xylariales</taxon>
        <taxon>Microdochiaceae</taxon>
        <taxon>Microdochium</taxon>
    </lineage>
</organism>
<feature type="domain" description="RRM" evidence="4">
    <location>
        <begin position="335"/>
        <end position="423"/>
    </location>
</feature>
<dbReference type="InterPro" id="IPR000504">
    <property type="entry name" value="RRM_dom"/>
</dbReference>
<proteinExistence type="predicted"/>
<evidence type="ECO:0000256" key="2">
    <source>
        <dbReference type="PROSITE-ProRule" id="PRU00176"/>
    </source>
</evidence>
<dbReference type="AlphaFoldDB" id="A0A136JAK2"/>
<sequence>MSFNRGKQNAGMSRSSSSSISSQGGGALLSERFGVCGFDDNPYAESSTSNRSIDASFPAQRSPEVVSGRSRAVSDAIFSAPDSREIANRLHGNFQLGGPGQNEDVFAEPPIGVPYTVIDPENGVTCTIIRTNETEDDDPVVGGVDAQVHYPGTACVFVANLPESAKDSRLEAAVTSAFSKFGLVFVKIRRDNRNMPFAFAQYTKDEHAEKALREGRGTMIEGRPCRTEKVRGNRLFIICRRDSKQIALDEATRELSHTGPVIRAEYISPEVLEALKIDNGVMVEFQNFDPDRDVVAVYRRHPTFRVIPYDVKRHDIATRIDADRRYLENYDIERRSVFIGRLPADVPSGELEKEIKSVMAEAGEVVAVTVIIKPPNQGKSHRHAPVAFAFCEFATTSMAITAVEKMNGVLIFDSKIKVEAKASREVVMQNNSRPQFLPLYEASPARTLRSFRSSHALQPATPPALARKRSNINTTPGEPFADDSGIAGFSPYRHPSEFPSPVPVPGPYSVDMGYGMGVPMTPQFSPYPPSYHTTAAFSPAGGAWNPYSWAAPYLADPRYAQAAAASAYEQASYVRQAGSGELDTPTKHANGKHETFSEATVQREQ</sequence>